<evidence type="ECO:0000313" key="1">
    <source>
        <dbReference type="EMBL" id="BCX49077.1"/>
    </source>
</evidence>
<proteinExistence type="predicted"/>
<accession>A0ABM7RP64</accession>
<gene>
    <name evidence="1" type="ORF">HAHE_29850</name>
</gene>
<name>A0ABM7RP64_9BACT</name>
<reference evidence="1 2" key="1">
    <citation type="submission" date="2021-06" db="EMBL/GenBank/DDBJ databases">
        <title>Complete genome of Haloferula helveola possessing various polysaccharide degrading enzymes.</title>
        <authorList>
            <person name="Takami H."/>
            <person name="Huang C."/>
            <person name="Hamasaki K."/>
        </authorList>
    </citation>
    <scope>NUCLEOTIDE SEQUENCE [LARGE SCALE GENOMIC DNA]</scope>
    <source>
        <strain evidence="1 2">CN-1</strain>
    </source>
</reference>
<dbReference type="Proteomes" id="UP001374893">
    <property type="component" value="Chromosome"/>
</dbReference>
<sequence>MLVRLAAGPVMVMGLGLAEDTYPLQEPPVETPLAVETISVAKGVTTTRTVDGKVMRHTADVVRWREWDRTFTDDALGGIVRYRMKRDEIATKVNGEESKTDGPLAGKIALGRKTGAGNRTFSLSERTAVGDQVDELVAMASIENRNWLPNRHVKIGETWEFTPQFVRAALRRDVPNSVAVGLAELVDVKKLPDGSREALVKLVIRGGGEAAKGPNNVVGAEGLISGNLTVNLERPGELVLRLNGTLVSEAQVGDADSIARVPITLRFESKPLK</sequence>
<evidence type="ECO:0000313" key="2">
    <source>
        <dbReference type="Proteomes" id="UP001374893"/>
    </source>
</evidence>
<organism evidence="1 2">
    <name type="scientific">Haloferula helveola</name>
    <dbReference type="NCBI Taxonomy" id="490095"/>
    <lineage>
        <taxon>Bacteria</taxon>
        <taxon>Pseudomonadati</taxon>
        <taxon>Verrucomicrobiota</taxon>
        <taxon>Verrucomicrobiia</taxon>
        <taxon>Verrucomicrobiales</taxon>
        <taxon>Verrucomicrobiaceae</taxon>
        <taxon>Haloferula</taxon>
    </lineage>
</organism>
<dbReference type="EMBL" id="AP024702">
    <property type="protein sequence ID" value="BCX49077.1"/>
    <property type="molecule type" value="Genomic_DNA"/>
</dbReference>
<protein>
    <submittedName>
        <fullName evidence="1">Uncharacterized protein</fullName>
    </submittedName>
</protein>
<keyword evidence="2" id="KW-1185">Reference proteome</keyword>